<evidence type="ECO:0000313" key="3">
    <source>
        <dbReference type="Proteomes" id="UP001627154"/>
    </source>
</evidence>
<reference evidence="2 3" key="1">
    <citation type="journal article" date="2024" name="bioRxiv">
        <title>A reference genome for Trichogramma kaykai: A tiny desert-dwelling parasitoid wasp with competing sex-ratio distorters.</title>
        <authorList>
            <person name="Culotta J."/>
            <person name="Lindsey A.R."/>
        </authorList>
    </citation>
    <scope>NUCLEOTIDE SEQUENCE [LARGE SCALE GENOMIC DNA]</scope>
    <source>
        <strain evidence="2 3">KSX58</strain>
    </source>
</reference>
<organism evidence="2 3">
    <name type="scientific">Trichogramma kaykai</name>
    <dbReference type="NCBI Taxonomy" id="54128"/>
    <lineage>
        <taxon>Eukaryota</taxon>
        <taxon>Metazoa</taxon>
        <taxon>Ecdysozoa</taxon>
        <taxon>Arthropoda</taxon>
        <taxon>Hexapoda</taxon>
        <taxon>Insecta</taxon>
        <taxon>Pterygota</taxon>
        <taxon>Neoptera</taxon>
        <taxon>Endopterygota</taxon>
        <taxon>Hymenoptera</taxon>
        <taxon>Apocrita</taxon>
        <taxon>Proctotrupomorpha</taxon>
        <taxon>Chalcidoidea</taxon>
        <taxon>Trichogrammatidae</taxon>
        <taxon>Trichogramma</taxon>
    </lineage>
</organism>
<gene>
    <name evidence="2" type="ORF">TKK_010637</name>
</gene>
<name>A0ABD2WQI4_9HYME</name>
<evidence type="ECO:0008006" key="4">
    <source>
        <dbReference type="Google" id="ProtNLM"/>
    </source>
</evidence>
<dbReference type="Proteomes" id="UP001627154">
    <property type="component" value="Unassembled WGS sequence"/>
</dbReference>
<feature type="compositionally biased region" description="Basic and acidic residues" evidence="1">
    <location>
        <begin position="53"/>
        <end position="64"/>
    </location>
</feature>
<proteinExistence type="predicted"/>
<feature type="region of interest" description="Disordered" evidence="1">
    <location>
        <begin position="1"/>
        <end position="82"/>
    </location>
</feature>
<evidence type="ECO:0000256" key="1">
    <source>
        <dbReference type="SAM" id="MobiDB-lite"/>
    </source>
</evidence>
<comment type="caution">
    <text evidence="2">The sequence shown here is derived from an EMBL/GenBank/DDBJ whole genome shotgun (WGS) entry which is preliminary data.</text>
</comment>
<sequence>MSDKEEKVTAPVGSDSQVPVAEARKGGSSLPSSSSYPDATQKTVDGVITDPVKPPDARPRKDSIGAHSDTSSISTKQKRKRTSVGEEILVPDLCDLFLRIKNHIMEIQEAFLSRNRKEKCREALDAVPSTLETIRQLVLQFSNENSFLKGKVVALEAQLSKPAPPRQKTFASVVERLSARPSQQQAPEAKQTPKKKRITDRRRESGKEKFSATIRSTGTQVKRTGEEIKAELVKAVDAVSAGIGFDAIRKAADSVVVEVRSRADLEKLLTSSKLQEHGLTASKRDATVFWSRVAIFDVLNSFSEEATLGALAAQNGDVLGNRSKAELRALVKFKFKRGSKDPGKASCLVIEADPSIREALLKAKKVYLGTMRCRVGNFNEVTVCFKCQGLHHTSTLGKEEALCRKCAGPHDTRECQKEAQPNFCARCKSKGRSHAHDPASACPIYEAAVKRLKNRNG</sequence>
<accession>A0ABD2WQI4</accession>
<evidence type="ECO:0000313" key="2">
    <source>
        <dbReference type="EMBL" id="KAL3395257.1"/>
    </source>
</evidence>
<dbReference type="EMBL" id="JBJJXI010000084">
    <property type="protein sequence ID" value="KAL3395257.1"/>
    <property type="molecule type" value="Genomic_DNA"/>
</dbReference>
<keyword evidence="3" id="KW-1185">Reference proteome</keyword>
<dbReference type="AlphaFoldDB" id="A0ABD2WQI4"/>
<feature type="region of interest" description="Disordered" evidence="1">
    <location>
        <begin position="176"/>
        <end position="213"/>
    </location>
</feature>
<protein>
    <recommendedName>
        <fullName evidence="4">Gag-like protein</fullName>
    </recommendedName>
</protein>
<feature type="compositionally biased region" description="Basic and acidic residues" evidence="1">
    <location>
        <begin position="201"/>
        <end position="210"/>
    </location>
</feature>